<sequence length="45" mass="5034">MGTVKNTTRLSSTFGFAFCSLSVDECRLVRIPANHTCLFETHEVN</sequence>
<name>L7CI66_RHOBT</name>
<organism evidence="1 2">
    <name type="scientific">Rhodopirellula baltica SWK14</name>
    <dbReference type="NCBI Taxonomy" id="993516"/>
    <lineage>
        <taxon>Bacteria</taxon>
        <taxon>Pseudomonadati</taxon>
        <taxon>Planctomycetota</taxon>
        <taxon>Planctomycetia</taxon>
        <taxon>Pirellulales</taxon>
        <taxon>Pirellulaceae</taxon>
        <taxon>Rhodopirellula</taxon>
    </lineage>
</organism>
<accession>L7CI66</accession>
<dbReference type="EMBL" id="AMWG01000065">
    <property type="protein sequence ID" value="ELP33327.1"/>
    <property type="molecule type" value="Genomic_DNA"/>
</dbReference>
<dbReference type="Proteomes" id="UP000010959">
    <property type="component" value="Unassembled WGS sequence"/>
</dbReference>
<evidence type="ECO:0000313" key="2">
    <source>
        <dbReference type="Proteomes" id="UP000010959"/>
    </source>
</evidence>
<gene>
    <name evidence="1" type="ORF">RBSWK_02721</name>
</gene>
<dbReference type="AlphaFoldDB" id="L7CI66"/>
<proteinExistence type="predicted"/>
<protein>
    <submittedName>
        <fullName evidence="1">Uncharacterized protein</fullName>
    </submittedName>
</protein>
<comment type="caution">
    <text evidence="1">The sequence shown here is derived from an EMBL/GenBank/DDBJ whole genome shotgun (WGS) entry which is preliminary data.</text>
</comment>
<reference evidence="1 2" key="1">
    <citation type="journal article" date="2013" name="Mar. Genomics">
        <title>Expression of sulfatases in Rhodopirellula baltica and the diversity of sulfatases in the genus Rhodopirellula.</title>
        <authorList>
            <person name="Wegner C.E."/>
            <person name="Richter-Heitmann T."/>
            <person name="Klindworth A."/>
            <person name="Klockow C."/>
            <person name="Richter M."/>
            <person name="Achstetter T."/>
            <person name="Glockner F.O."/>
            <person name="Harder J."/>
        </authorList>
    </citation>
    <scope>NUCLEOTIDE SEQUENCE [LARGE SCALE GENOMIC DNA]</scope>
    <source>
        <strain evidence="1 2">SWK14</strain>
    </source>
</reference>
<evidence type="ECO:0000313" key="1">
    <source>
        <dbReference type="EMBL" id="ELP33327.1"/>
    </source>
</evidence>